<dbReference type="PANTHER" id="PTHR47245:SF2">
    <property type="entry name" value="PEPTIDYL-PROLYL CIS-TRANS ISOMERASE HP_0175-RELATED"/>
    <property type="match status" value="1"/>
</dbReference>
<dbReference type="Proteomes" id="UP000035068">
    <property type="component" value="Unassembled WGS sequence"/>
</dbReference>
<dbReference type="PROSITE" id="PS50198">
    <property type="entry name" value="PPIC_PPIASE_2"/>
    <property type="match status" value="1"/>
</dbReference>
<dbReference type="Pfam" id="PF13624">
    <property type="entry name" value="SurA_N_3"/>
    <property type="match status" value="1"/>
</dbReference>
<accession>A0A0C2HN24</accession>
<organism evidence="3 4">
    <name type="scientific">Geoalkalibacter ferrihydriticus DSM 17813</name>
    <dbReference type="NCBI Taxonomy" id="1121915"/>
    <lineage>
        <taxon>Bacteria</taxon>
        <taxon>Pseudomonadati</taxon>
        <taxon>Thermodesulfobacteriota</taxon>
        <taxon>Desulfuromonadia</taxon>
        <taxon>Desulfuromonadales</taxon>
        <taxon>Geoalkalibacteraceae</taxon>
        <taxon>Geoalkalibacter</taxon>
    </lineage>
</organism>
<protein>
    <recommendedName>
        <fullName evidence="2">PpiC domain-containing protein</fullName>
    </recommendedName>
</protein>
<evidence type="ECO:0000313" key="3">
    <source>
        <dbReference type="EMBL" id="KIH76370.1"/>
    </source>
</evidence>
<dbReference type="SUPFAM" id="SSF54534">
    <property type="entry name" value="FKBP-like"/>
    <property type="match status" value="1"/>
</dbReference>
<dbReference type="PANTHER" id="PTHR47245">
    <property type="entry name" value="PEPTIDYLPROLYL ISOMERASE"/>
    <property type="match status" value="1"/>
</dbReference>
<dbReference type="InterPro" id="IPR046357">
    <property type="entry name" value="PPIase_dom_sf"/>
</dbReference>
<dbReference type="InterPro" id="IPR000297">
    <property type="entry name" value="PPIase_PpiC"/>
</dbReference>
<proteinExistence type="predicted"/>
<dbReference type="InterPro" id="IPR050245">
    <property type="entry name" value="PrsA_foldase"/>
</dbReference>
<dbReference type="InterPro" id="IPR027304">
    <property type="entry name" value="Trigger_fact/SurA_dom_sf"/>
</dbReference>
<comment type="caution">
    <text evidence="3">The sequence shown here is derived from an EMBL/GenBank/DDBJ whole genome shotgun (WGS) entry which is preliminary data.</text>
</comment>
<dbReference type="EMBL" id="JWJD01000003">
    <property type="protein sequence ID" value="KIH76370.1"/>
    <property type="molecule type" value="Genomic_DNA"/>
</dbReference>
<evidence type="ECO:0000259" key="2">
    <source>
        <dbReference type="PROSITE" id="PS50198"/>
    </source>
</evidence>
<keyword evidence="1" id="KW-0413">Isomerase</keyword>
<evidence type="ECO:0000313" key="4">
    <source>
        <dbReference type="Proteomes" id="UP000035068"/>
    </source>
</evidence>
<sequence length="321" mass="36838">MYSIRLKSRLLGAFCLMLFCFGAVGVAADEGLLARVGEVSVSEFDLALTVQRRLPMQVGFHGKISPEKIEEIRQEALSELIDQAYQVNWAREQKISVTEVELAAAMQPLMGRYATAEAMREDLGAQVYEQIRALMFRGLLAEKARLAAVDAKITVSEDKVRAHYEANQERFFRPRQFRASHILIRVDPSSATEEREERRQHAAELLAQARAGENFYNLAYYNSDDRTRYVGGDLGYFHEGQVVPEFEEALLALEPGQVSDLVRTRFGFHIIQLVEINEPRQMHLDEMRERIRAQLEKEQGEELTQAWMDGLRKRYPLELLD</sequence>
<reference evidence="3 4" key="1">
    <citation type="submission" date="2014-12" db="EMBL/GenBank/DDBJ databases">
        <title>Genomes of Geoalkalibacter ferrihydriticus and Geoalkalibacter subterraneus, two haloalkaliphilic metal-reducing members of the Geobacteraceae.</title>
        <authorList>
            <person name="Badalamenti J.P."/>
            <person name="Torres C.I."/>
            <person name="Krajmalnik-Brown R."/>
            <person name="Bond D.R."/>
        </authorList>
    </citation>
    <scope>NUCLEOTIDE SEQUENCE [LARGE SCALE GENOMIC DNA]</scope>
    <source>
        <strain evidence="3 4">DSM 17813</strain>
    </source>
</reference>
<dbReference type="RefSeq" id="WP_040098791.1">
    <property type="nucleotide sequence ID" value="NZ_JWJD01000003.1"/>
</dbReference>
<keyword evidence="1" id="KW-0697">Rotamase</keyword>
<dbReference type="Gene3D" id="3.10.50.40">
    <property type="match status" value="1"/>
</dbReference>
<evidence type="ECO:0000256" key="1">
    <source>
        <dbReference type="PROSITE-ProRule" id="PRU00278"/>
    </source>
</evidence>
<name>A0A0C2HN24_9BACT</name>
<keyword evidence="4" id="KW-1185">Reference proteome</keyword>
<gene>
    <name evidence="3" type="ORF">GFER_09000</name>
</gene>
<dbReference type="Gene3D" id="1.10.4030.10">
    <property type="entry name" value="Porin chaperone SurA, peptide-binding domain"/>
    <property type="match status" value="1"/>
</dbReference>
<feature type="domain" description="PpiC" evidence="2">
    <location>
        <begin position="174"/>
        <end position="275"/>
    </location>
</feature>
<dbReference type="SUPFAM" id="SSF109998">
    <property type="entry name" value="Triger factor/SurA peptide-binding domain-like"/>
    <property type="match status" value="1"/>
</dbReference>
<dbReference type="Pfam" id="PF13616">
    <property type="entry name" value="Rotamase_3"/>
    <property type="match status" value="1"/>
</dbReference>
<dbReference type="AlphaFoldDB" id="A0A0C2HN24"/>
<dbReference type="GO" id="GO:0003755">
    <property type="term" value="F:peptidyl-prolyl cis-trans isomerase activity"/>
    <property type="evidence" value="ECO:0007669"/>
    <property type="project" value="UniProtKB-KW"/>
</dbReference>